<evidence type="ECO:0000313" key="6">
    <source>
        <dbReference type="EMBL" id="PTE19332.1"/>
    </source>
</evidence>
<keyword evidence="2" id="KW-0175">Coiled coil</keyword>
<dbReference type="InterPro" id="IPR058637">
    <property type="entry name" value="YknX-like_C"/>
</dbReference>
<dbReference type="Proteomes" id="UP000241899">
    <property type="component" value="Unassembled WGS sequence"/>
</dbReference>
<dbReference type="InterPro" id="IPR006143">
    <property type="entry name" value="RND_pump_MFP"/>
</dbReference>
<sequence>MRYPSLIVAAALAVALPLLAPAPLRAQTAVPAQQPADHPAISVSAVQRLPLRDRVIASGLVGPVERVVVQPEVEGQAIELLAAEVGDSVAAGQVLARLSVAALTLQKGQLLASRASAAASIAQAEAQLVEAEAAAAEARRVSLRSAALSDQGVTSSAAADQAAANAEATAARVSVARQGLEVARAQAAVVEAQVANIELQLARTEVRAPVAGLVLERNATRGAIASGAGAPMFVLARDGALELQADVAEQEVMRLAPGQPASMTAVGTRAALPGHVRLVEPGIDSATRLGRVRVAVDQPEQVRSGMFLQAEILVSERMALAVPVTAVGASAEGATVMRVHDGIVTRTPVVTGVRDGGMVEILSGLFESDLVVTKAAAFVRDGDRITPVPAASAAAVN</sequence>
<feature type="signal peptide" evidence="3">
    <location>
        <begin position="1"/>
        <end position="26"/>
    </location>
</feature>
<gene>
    <name evidence="6" type="ORF">C5F46_00875</name>
</gene>
<feature type="coiled-coil region" evidence="2">
    <location>
        <begin position="114"/>
        <end position="141"/>
    </location>
</feature>
<keyword evidence="3" id="KW-0732">Signal</keyword>
<evidence type="ECO:0000256" key="2">
    <source>
        <dbReference type="SAM" id="Coils"/>
    </source>
</evidence>
<evidence type="ECO:0000256" key="3">
    <source>
        <dbReference type="SAM" id="SignalP"/>
    </source>
</evidence>
<dbReference type="PANTHER" id="PTHR30469">
    <property type="entry name" value="MULTIDRUG RESISTANCE PROTEIN MDTA"/>
    <property type="match status" value="1"/>
</dbReference>
<feature type="domain" description="CusB-like beta-barrel" evidence="4">
    <location>
        <begin position="243"/>
        <end position="312"/>
    </location>
</feature>
<feature type="domain" description="YknX-like C-terminal permuted SH3-like" evidence="5">
    <location>
        <begin position="319"/>
        <end position="386"/>
    </location>
</feature>
<dbReference type="SUPFAM" id="SSF111369">
    <property type="entry name" value="HlyD-like secretion proteins"/>
    <property type="match status" value="1"/>
</dbReference>
<feature type="chain" id="PRO_5015774982" evidence="3">
    <location>
        <begin position="27"/>
        <end position="397"/>
    </location>
</feature>
<dbReference type="AlphaFoldDB" id="A0A2T4JN39"/>
<feature type="coiled-coil region" evidence="2">
    <location>
        <begin position="180"/>
        <end position="207"/>
    </location>
</feature>
<comment type="caution">
    <text evidence="6">The sequence shown here is derived from an EMBL/GenBank/DDBJ whole genome shotgun (WGS) entry which is preliminary data.</text>
</comment>
<dbReference type="Pfam" id="PF25954">
    <property type="entry name" value="Beta-barrel_RND_2"/>
    <property type="match status" value="1"/>
</dbReference>
<dbReference type="InterPro" id="IPR058792">
    <property type="entry name" value="Beta-barrel_RND_2"/>
</dbReference>
<dbReference type="GO" id="GO:0015562">
    <property type="term" value="F:efflux transmembrane transporter activity"/>
    <property type="evidence" value="ECO:0007669"/>
    <property type="project" value="TreeGrafter"/>
</dbReference>
<evidence type="ECO:0000256" key="1">
    <source>
        <dbReference type="ARBA" id="ARBA00009477"/>
    </source>
</evidence>
<dbReference type="NCBIfam" id="TIGR01730">
    <property type="entry name" value="RND_mfp"/>
    <property type="match status" value="1"/>
</dbReference>
<proteinExistence type="inferred from homology"/>
<evidence type="ECO:0000259" key="5">
    <source>
        <dbReference type="Pfam" id="PF25989"/>
    </source>
</evidence>
<organism evidence="6 7">
    <name type="scientific">Phaeovulum veldkampii DSM 11550</name>
    <dbReference type="NCBI Taxonomy" id="1185920"/>
    <lineage>
        <taxon>Bacteria</taxon>
        <taxon>Pseudomonadati</taxon>
        <taxon>Pseudomonadota</taxon>
        <taxon>Alphaproteobacteria</taxon>
        <taxon>Rhodobacterales</taxon>
        <taxon>Paracoccaceae</taxon>
        <taxon>Phaeovulum</taxon>
    </lineage>
</organism>
<keyword evidence="7" id="KW-1185">Reference proteome</keyword>
<dbReference type="GO" id="GO:1990281">
    <property type="term" value="C:efflux pump complex"/>
    <property type="evidence" value="ECO:0007669"/>
    <property type="project" value="TreeGrafter"/>
</dbReference>
<dbReference type="Gene3D" id="2.40.30.170">
    <property type="match status" value="1"/>
</dbReference>
<dbReference type="Gene3D" id="2.40.420.20">
    <property type="match status" value="1"/>
</dbReference>
<evidence type="ECO:0000259" key="4">
    <source>
        <dbReference type="Pfam" id="PF25954"/>
    </source>
</evidence>
<protein>
    <submittedName>
        <fullName evidence="6">Efflux RND transporter periplasmic adaptor subunit</fullName>
    </submittedName>
</protein>
<dbReference type="Pfam" id="PF25989">
    <property type="entry name" value="YknX_C"/>
    <property type="match status" value="1"/>
</dbReference>
<dbReference type="Gene3D" id="2.40.50.100">
    <property type="match status" value="1"/>
</dbReference>
<name>A0A2T4JN39_9RHOB</name>
<dbReference type="PANTHER" id="PTHR30469:SF15">
    <property type="entry name" value="HLYD FAMILY OF SECRETION PROTEINS"/>
    <property type="match status" value="1"/>
</dbReference>
<dbReference type="RefSeq" id="WP_107323461.1">
    <property type="nucleotide sequence ID" value="NZ_NHSP01000092.1"/>
</dbReference>
<dbReference type="EMBL" id="PZKF01000001">
    <property type="protein sequence ID" value="PTE19332.1"/>
    <property type="molecule type" value="Genomic_DNA"/>
</dbReference>
<evidence type="ECO:0000313" key="7">
    <source>
        <dbReference type="Proteomes" id="UP000241899"/>
    </source>
</evidence>
<dbReference type="Gene3D" id="1.10.287.470">
    <property type="entry name" value="Helix hairpin bin"/>
    <property type="match status" value="1"/>
</dbReference>
<reference evidence="6 7" key="1">
    <citation type="submission" date="2018-03" db="EMBL/GenBank/DDBJ databases">
        <title>Rhodobacter veldkampii.</title>
        <authorList>
            <person name="Meyer T.E."/>
            <person name="Miller S."/>
            <person name="Lodha T."/>
            <person name="Gandham S."/>
            <person name="Chintalapati S."/>
            <person name="Chintalapati V.R."/>
        </authorList>
    </citation>
    <scope>NUCLEOTIDE SEQUENCE [LARGE SCALE GENOMIC DNA]</scope>
    <source>
        <strain evidence="6 7">DSM 11550</strain>
    </source>
</reference>
<comment type="similarity">
    <text evidence="1">Belongs to the membrane fusion protein (MFP) (TC 8.A.1) family.</text>
</comment>
<accession>A0A2T4JN39</accession>
<dbReference type="OrthoDB" id="7422354at2"/>